<name>A0A098G9V7_9GAMM</name>
<dbReference type="AlphaFoldDB" id="A0A098G9V7"/>
<organism evidence="2 3">
    <name type="scientific">Legionella fallonii LLAP-10</name>
    <dbReference type="NCBI Taxonomy" id="1212491"/>
    <lineage>
        <taxon>Bacteria</taxon>
        <taxon>Pseudomonadati</taxon>
        <taxon>Pseudomonadota</taxon>
        <taxon>Gammaproteobacteria</taxon>
        <taxon>Legionellales</taxon>
        <taxon>Legionellaceae</taxon>
        <taxon>Legionella</taxon>
    </lineage>
</organism>
<evidence type="ECO:0000313" key="2">
    <source>
        <dbReference type="EMBL" id="CEG58790.1"/>
    </source>
</evidence>
<gene>
    <name evidence="2" type="ORF">LFA_3459</name>
</gene>
<evidence type="ECO:0000256" key="1">
    <source>
        <dbReference type="SAM" id="Coils"/>
    </source>
</evidence>
<dbReference type="OrthoDB" id="5637544at2"/>
<evidence type="ECO:0000313" key="3">
    <source>
        <dbReference type="Proteomes" id="UP000032430"/>
    </source>
</evidence>
<reference evidence="3" key="1">
    <citation type="submission" date="2014-09" db="EMBL/GenBank/DDBJ databases">
        <authorList>
            <person name="Gomez-Valero L."/>
        </authorList>
    </citation>
    <scope>NUCLEOTIDE SEQUENCE [LARGE SCALE GENOMIC DNA]</scope>
    <source>
        <strain evidence="3">ATCC700992</strain>
    </source>
</reference>
<proteinExistence type="predicted"/>
<protein>
    <submittedName>
        <fullName evidence="2">Uncharacterized protein</fullName>
    </submittedName>
</protein>
<dbReference type="EMBL" id="LN614827">
    <property type="protein sequence ID" value="CEG58790.1"/>
    <property type="molecule type" value="Genomic_DNA"/>
</dbReference>
<sequence length="493" mass="56445">MLDVNIWLPTTVLFNKYRIKHGIFGPILASESKGEHVGHANFIVKIDERSKDYVFVDANFEELGPKKTLDIIPTSVATEKHQSSIAPKTVRCNQFTNSFWPDKKPTVSSILFKDPLKKLHLYPGKAGVKASFEAHEDDMRAEEDRVHSIISIEHKQPLAAFIEQIQSEKRTNLDFIVSTNELELNLDKSEELQRQLGQLEKGHVELTNQWHQLTQSHQAQMRELKLSQERNTQHMEGNRTQLKSQERIQTYLLQIQNPEQSAQKQLTAITQNIQKLKTERQRLIKENEALSALKQSLESHYAQDVGQLETTLAQNKNQKEEITTAIKEVELKIDGKTRKDVAALIMDGRRRTETTKRKEQFLKDRDFTEGKQPEYTITLPTKMDGVPYYLDEIKVLEAMRKERQTKYSFIFHNCAASVKSCLLAGISEPLKKKLREAGVKSSFFTMDTIETCKSLKTWACTLQTALLKLNTQATQENELSENEPDGKVIALGA</sequence>
<dbReference type="Proteomes" id="UP000032430">
    <property type="component" value="Chromosome I"/>
</dbReference>
<keyword evidence="1" id="KW-0175">Coiled coil</keyword>
<dbReference type="KEGG" id="lfa:LFA_3459"/>
<keyword evidence="3" id="KW-1185">Reference proteome</keyword>
<feature type="coiled-coil region" evidence="1">
    <location>
        <begin position="259"/>
        <end position="332"/>
    </location>
</feature>
<dbReference type="RefSeq" id="WP_052674014.1">
    <property type="nucleotide sequence ID" value="NZ_LN614827.1"/>
</dbReference>
<dbReference type="HOGENOM" id="CLU_639036_0_0_6"/>
<dbReference type="STRING" id="1212491.LFA_3459"/>
<accession>A0A098G9V7</accession>